<accession>C5BUQ0</accession>
<feature type="region of interest" description="Disordered" evidence="1">
    <location>
        <begin position="1"/>
        <end position="124"/>
    </location>
</feature>
<feature type="compositionally biased region" description="Low complexity" evidence="1">
    <location>
        <begin position="84"/>
        <end position="104"/>
    </location>
</feature>
<sequence length="238" mass="24507">MSSETSRNDAARAQSYPPAHPPAQRPSQNGQVPARKPVRQSATARGAAPAPVTQAPATQAPATRAPAAAPSAQTTTDSTRVRATEAPAAVPPAAETSAPSSARPGRPPVTKPGTTKGGGPRRVRLSVSRVDPWSTMKLAFLLSVAIGIGIVVAAAVSWQVLDSMQVFSDLDSLVTDLGAQDQFGDLLEYLQFRNVISAATIIAIADVAIITALATLGAFLYNIVASLVGGLHLTLTDD</sequence>
<keyword evidence="2" id="KW-0812">Transmembrane</keyword>
<keyword evidence="2" id="KW-1133">Transmembrane helix</keyword>
<keyword evidence="2" id="KW-0472">Membrane</keyword>
<evidence type="ECO:0000256" key="2">
    <source>
        <dbReference type="SAM" id="Phobius"/>
    </source>
</evidence>
<evidence type="ECO:0000256" key="1">
    <source>
        <dbReference type="SAM" id="MobiDB-lite"/>
    </source>
</evidence>
<keyword evidence="5" id="KW-1185">Reference proteome</keyword>
<feature type="compositionally biased region" description="Basic and acidic residues" evidence="1">
    <location>
        <begin position="1"/>
        <end position="10"/>
    </location>
</feature>
<dbReference type="InterPro" id="IPR021949">
    <property type="entry name" value="DUF3566_TM"/>
</dbReference>
<proteinExistence type="predicted"/>
<gene>
    <name evidence="4" type="ordered locus">Bcav_0008</name>
</gene>
<dbReference type="HOGENOM" id="CLU_046697_0_2_11"/>
<organism evidence="4 5">
    <name type="scientific">Beutenbergia cavernae (strain ATCC BAA-8 / DSM 12333 / CCUG 43141 / JCM 11478 / NBRC 16432 / NCIMB 13614 / HKI 0122)</name>
    <dbReference type="NCBI Taxonomy" id="471853"/>
    <lineage>
        <taxon>Bacteria</taxon>
        <taxon>Bacillati</taxon>
        <taxon>Actinomycetota</taxon>
        <taxon>Actinomycetes</taxon>
        <taxon>Micrococcales</taxon>
        <taxon>Beutenbergiaceae</taxon>
        <taxon>Beutenbergia</taxon>
    </lineage>
</organism>
<evidence type="ECO:0000259" key="3">
    <source>
        <dbReference type="Pfam" id="PF12089"/>
    </source>
</evidence>
<feature type="transmembrane region" description="Helical" evidence="2">
    <location>
        <begin position="138"/>
        <end position="161"/>
    </location>
</feature>
<evidence type="ECO:0000313" key="4">
    <source>
        <dbReference type="EMBL" id="ACQ78274.1"/>
    </source>
</evidence>
<feature type="compositionally biased region" description="Low complexity" evidence="1">
    <location>
        <begin position="47"/>
        <end position="76"/>
    </location>
</feature>
<dbReference type="Pfam" id="PF12089">
    <property type="entry name" value="DUF3566"/>
    <property type="match status" value="1"/>
</dbReference>
<protein>
    <recommendedName>
        <fullName evidence="3">DUF3566 domain-containing protein</fullName>
    </recommendedName>
</protein>
<dbReference type="EMBL" id="CP001618">
    <property type="protein sequence ID" value="ACQ78274.1"/>
    <property type="molecule type" value="Genomic_DNA"/>
</dbReference>
<feature type="domain" description="DUF3566" evidence="3">
    <location>
        <begin position="120"/>
        <end position="237"/>
    </location>
</feature>
<dbReference type="STRING" id="471853.Bcav_0008"/>
<dbReference type="Proteomes" id="UP000007962">
    <property type="component" value="Chromosome"/>
</dbReference>
<evidence type="ECO:0000313" key="5">
    <source>
        <dbReference type="Proteomes" id="UP000007962"/>
    </source>
</evidence>
<dbReference type="AlphaFoldDB" id="C5BUQ0"/>
<dbReference type="eggNOG" id="COG3266">
    <property type="taxonomic scope" value="Bacteria"/>
</dbReference>
<dbReference type="RefSeq" id="WP_012725054.1">
    <property type="nucleotide sequence ID" value="NC_012669.1"/>
</dbReference>
<dbReference type="KEGG" id="bcv:Bcav_0008"/>
<name>C5BUQ0_BEUC1</name>
<feature type="transmembrane region" description="Helical" evidence="2">
    <location>
        <begin position="195"/>
        <end position="221"/>
    </location>
</feature>
<dbReference type="OrthoDB" id="3240216at2"/>
<reference evidence="4 5" key="1">
    <citation type="journal article" date="2009" name="Stand. Genomic Sci.">
        <title>Complete genome sequence of Beutenbergia cavernae type strain (HKI 0122).</title>
        <authorList>
            <person name="Land M."/>
            <person name="Pukall R."/>
            <person name="Abt B."/>
            <person name="Goker M."/>
            <person name="Rohde M."/>
            <person name="Glavina Del Rio T."/>
            <person name="Tice H."/>
            <person name="Copeland A."/>
            <person name="Cheng J.F."/>
            <person name="Lucas S."/>
            <person name="Chen F."/>
            <person name="Nolan M."/>
            <person name="Bruce D."/>
            <person name="Goodwin L."/>
            <person name="Pitluck S."/>
            <person name="Ivanova N."/>
            <person name="Mavromatis K."/>
            <person name="Ovchinnikova G."/>
            <person name="Pati A."/>
            <person name="Chen A."/>
            <person name="Palaniappan K."/>
            <person name="Hauser L."/>
            <person name="Chang Y.J."/>
            <person name="Jefferies C.C."/>
            <person name="Saunders E."/>
            <person name="Brettin T."/>
            <person name="Detter J.C."/>
            <person name="Han C."/>
            <person name="Chain P."/>
            <person name="Bristow J."/>
            <person name="Eisen J.A."/>
            <person name="Markowitz V."/>
            <person name="Hugenholtz P."/>
            <person name="Kyrpides N.C."/>
            <person name="Klenk H.P."/>
            <person name="Lapidus A."/>
        </authorList>
    </citation>
    <scope>NUCLEOTIDE SEQUENCE [LARGE SCALE GENOMIC DNA]</scope>
    <source>
        <strain evidence="5">ATCC BAA-8 / DSM 12333 / NBRC 16432</strain>
    </source>
</reference>